<feature type="compositionally biased region" description="Acidic residues" evidence="1">
    <location>
        <begin position="131"/>
        <end position="144"/>
    </location>
</feature>
<feature type="compositionally biased region" description="Acidic residues" evidence="1">
    <location>
        <begin position="208"/>
        <end position="221"/>
    </location>
</feature>
<feature type="compositionally biased region" description="Acidic residues" evidence="1">
    <location>
        <begin position="249"/>
        <end position="276"/>
    </location>
</feature>
<gene>
    <name evidence="4" type="ORF">OHJ16_11630</name>
</gene>
<dbReference type="InterPro" id="IPR022029">
    <property type="entry name" value="YoaR-like_PG-bd"/>
</dbReference>
<feature type="compositionally biased region" description="Gly residues" evidence="1">
    <location>
        <begin position="379"/>
        <end position="391"/>
    </location>
</feature>
<dbReference type="Proteomes" id="UP001072034">
    <property type="component" value="Unassembled WGS sequence"/>
</dbReference>
<feature type="transmembrane region" description="Helical" evidence="2">
    <location>
        <begin position="552"/>
        <end position="573"/>
    </location>
</feature>
<dbReference type="EMBL" id="JAPTMY010000027">
    <property type="protein sequence ID" value="MCZ0858690.1"/>
    <property type="molecule type" value="Genomic_DNA"/>
</dbReference>
<dbReference type="Pfam" id="PF12229">
    <property type="entry name" value="PG_binding_4"/>
    <property type="match status" value="1"/>
</dbReference>
<comment type="caution">
    <text evidence="4">The sequence shown here is derived from an EMBL/GenBank/DDBJ whole genome shotgun (WGS) entry which is preliminary data.</text>
</comment>
<dbReference type="PANTHER" id="PTHR35788:SF1">
    <property type="entry name" value="EXPORTED PROTEIN"/>
    <property type="match status" value="1"/>
</dbReference>
<dbReference type="InterPro" id="IPR007391">
    <property type="entry name" value="Vancomycin_resist_VanW"/>
</dbReference>
<feature type="region of interest" description="Disordered" evidence="1">
    <location>
        <begin position="1"/>
        <end position="518"/>
    </location>
</feature>
<evidence type="ECO:0000256" key="2">
    <source>
        <dbReference type="SAM" id="Phobius"/>
    </source>
</evidence>
<feature type="compositionally biased region" description="Low complexity" evidence="1">
    <location>
        <begin position="145"/>
        <end position="154"/>
    </location>
</feature>
<feature type="compositionally biased region" description="Acidic residues" evidence="1">
    <location>
        <begin position="360"/>
        <end position="373"/>
    </location>
</feature>
<reference evidence="4" key="1">
    <citation type="submission" date="2022-10" db="EMBL/GenBank/DDBJ databases">
        <title>Genome sequence of Actinomyces israelii ATCC 10048.</title>
        <authorList>
            <person name="Watt R.M."/>
            <person name="Tong W.M."/>
        </authorList>
    </citation>
    <scope>NUCLEOTIDE SEQUENCE</scope>
    <source>
        <strain evidence="4">ATCC 10048</strain>
    </source>
</reference>
<feature type="compositionally biased region" description="Low complexity" evidence="1">
    <location>
        <begin position="222"/>
        <end position="231"/>
    </location>
</feature>
<dbReference type="PANTHER" id="PTHR35788">
    <property type="entry name" value="EXPORTED PROTEIN-RELATED"/>
    <property type="match status" value="1"/>
</dbReference>
<feature type="compositionally biased region" description="Gly residues" evidence="1">
    <location>
        <begin position="309"/>
        <end position="322"/>
    </location>
</feature>
<evidence type="ECO:0000313" key="4">
    <source>
        <dbReference type="EMBL" id="MCZ0858690.1"/>
    </source>
</evidence>
<feature type="domain" description="YoaR-like putative peptidoglycan binding" evidence="3">
    <location>
        <begin position="652"/>
        <end position="724"/>
    </location>
</feature>
<feature type="transmembrane region" description="Helical" evidence="2">
    <location>
        <begin position="515"/>
        <end position="532"/>
    </location>
</feature>
<evidence type="ECO:0000256" key="1">
    <source>
        <dbReference type="SAM" id="MobiDB-lite"/>
    </source>
</evidence>
<feature type="compositionally biased region" description="Acidic residues" evidence="1">
    <location>
        <begin position="78"/>
        <end position="124"/>
    </location>
</feature>
<feature type="compositionally biased region" description="Gly residues" evidence="1">
    <location>
        <begin position="232"/>
        <end position="245"/>
    </location>
</feature>
<dbReference type="RefSeq" id="WP_268918041.1">
    <property type="nucleotide sequence ID" value="NZ_JAPTMY010000027.1"/>
</dbReference>
<feature type="compositionally biased region" description="Acidic residues" evidence="1">
    <location>
        <begin position="283"/>
        <end position="304"/>
    </location>
</feature>
<keyword evidence="2" id="KW-0472">Membrane</keyword>
<accession>A0ABT4IBW3</accession>
<feature type="compositionally biased region" description="Low complexity" evidence="1">
    <location>
        <begin position="502"/>
        <end position="518"/>
    </location>
</feature>
<organism evidence="4 5">
    <name type="scientific">Actinomyces israelii</name>
    <dbReference type="NCBI Taxonomy" id="1659"/>
    <lineage>
        <taxon>Bacteria</taxon>
        <taxon>Bacillati</taxon>
        <taxon>Actinomycetota</taxon>
        <taxon>Actinomycetes</taxon>
        <taxon>Actinomycetales</taxon>
        <taxon>Actinomycetaceae</taxon>
        <taxon>Actinomyces</taxon>
    </lineage>
</organism>
<proteinExistence type="predicted"/>
<dbReference type="Pfam" id="PF04294">
    <property type="entry name" value="VanW"/>
    <property type="match status" value="1"/>
</dbReference>
<name>A0ABT4IBW3_9ACTO</name>
<keyword evidence="2" id="KW-1133">Transmembrane helix</keyword>
<keyword evidence="2" id="KW-0812">Transmembrane</keyword>
<protein>
    <submittedName>
        <fullName evidence="4">VanW family protein</fullName>
    </submittedName>
</protein>
<feature type="compositionally biased region" description="Acidic residues" evidence="1">
    <location>
        <begin position="326"/>
        <end position="353"/>
    </location>
</feature>
<dbReference type="InterPro" id="IPR052913">
    <property type="entry name" value="Glycopeptide_resist_protein"/>
</dbReference>
<feature type="compositionally biased region" description="Acidic residues" evidence="1">
    <location>
        <begin position="155"/>
        <end position="201"/>
    </location>
</feature>
<keyword evidence="5" id="KW-1185">Reference proteome</keyword>
<sequence>MTDDVTPPAGTRHNEDAVAAPQTADARISSPEEISHDLSATTPDIACEPHPEDGGAGGVESDDDPTAQADAVEPAEPAGDEDSAPEPAEAEPEAEEAESEEPGPAEDAEAEVSEEPEAPEEEPDGGAPAAESDDAGSVETDADVEAGAVEPAEPAGDEDSAPEPAEAEPEAEEAESEEPGPAEDAEAEVSEEPEAPEEEPDGGAPAAESDDAGSVETDADVEAGAVEPAEPAGGGDSAPGPGEAGGADVESEESEPAEGAEAEVSEEPEAPEEEPDGGAPAAESDDAGSVEVDADTEAESDAVEPAEPAGGGDSAPGPGEAGGADVESEEPGPAEGAEAEVSEEPEAPEEEPDGGAPAAESDDAGSVEADAVEPAEPAGGEGSAPGPGEAGGADVESEEPAGPADAEPEAEKAESEPVDTESGAETPDVESEAGAAETTDVVATPMADTLAAMSARTPAEAASDEASEVETAGSKTAGPEASRPRSFTPAGSEPAEPEVSEPAEGASAAEGPSEAASATAASSALTGIMAVLAKIKAVPTGLPHRRRLNRGVLAGIIGAGLLVLVWGGAAIAATQHVFAGSTVSGVDVGDMSPDEARQVVADQIGAELAQPVTLSANDSTDTLVPADSGVSVDAAASINRLIDPTINPVTLIKRLSGTSVDAVTTVDSDALTNALNARLGTLATGTADAVVTLEGTTPVVTPGTDGTGMDVDASVKALSAGWPLGQEEIAMVEGTARPAITDDDAEAFVDSVLTPLLSDSLTVTAADTSVEKTAATKQVVLSPEQIADLTTVSTDDGELSAVLDSQRLHDAIIDAMGGIETAPTNAGWTIDGSAESAAGAKPQYVAPSPGEGIDMDALTQQLVDAGTTGTASADRTVALTMITTQPEITTPEKDWGITEVTGEFATPFNSEPGRDQNLIRGAEQMNGQIVMPGETFSVEQALGPVDYEHGFTDAGVISNGQHVDALGGGLSQIGTTMFNVGFEAGMDDIEHHPHSYYFDRYPAGREATLWTGQKDVKFANSTPYAALIQAWVADGEVHTRIWSTHYYDVSITSSERYNYRPVQTITRPAGAGCQAYSGGNPGFDITVTRTRTAPDKAMPDDVLTTTYDADNNIACGKSGKS</sequence>
<evidence type="ECO:0000259" key="3">
    <source>
        <dbReference type="Pfam" id="PF12229"/>
    </source>
</evidence>
<evidence type="ECO:0000313" key="5">
    <source>
        <dbReference type="Proteomes" id="UP001072034"/>
    </source>
</evidence>